<accession>A0A1I1J618</accession>
<evidence type="ECO:0000259" key="9">
    <source>
        <dbReference type="Pfam" id="PF02838"/>
    </source>
</evidence>
<evidence type="ECO:0000256" key="1">
    <source>
        <dbReference type="ARBA" id="ARBA00001231"/>
    </source>
</evidence>
<dbReference type="PANTHER" id="PTHR22600">
    <property type="entry name" value="BETA-HEXOSAMINIDASE"/>
    <property type="match status" value="1"/>
</dbReference>
<dbReference type="PANTHER" id="PTHR22600:SF57">
    <property type="entry name" value="BETA-N-ACETYLHEXOSAMINIDASE"/>
    <property type="match status" value="1"/>
</dbReference>
<dbReference type="InterPro" id="IPR015883">
    <property type="entry name" value="Glyco_hydro_20_cat"/>
</dbReference>
<reference evidence="11" key="1">
    <citation type="submission" date="2016-10" db="EMBL/GenBank/DDBJ databases">
        <authorList>
            <person name="Varghese N."/>
            <person name="Submissions S."/>
        </authorList>
    </citation>
    <scope>NUCLEOTIDE SEQUENCE [LARGE SCALE GENOMIC DNA]</scope>
    <source>
        <strain evidence="11">DSM 22900</strain>
    </source>
</reference>
<organism evidence="10 11">
    <name type="scientific">Parapedobacter composti</name>
    <dbReference type="NCBI Taxonomy" id="623281"/>
    <lineage>
        <taxon>Bacteria</taxon>
        <taxon>Pseudomonadati</taxon>
        <taxon>Bacteroidota</taxon>
        <taxon>Sphingobacteriia</taxon>
        <taxon>Sphingobacteriales</taxon>
        <taxon>Sphingobacteriaceae</taxon>
        <taxon>Parapedobacter</taxon>
    </lineage>
</organism>
<feature type="domain" description="Beta-hexosaminidase bacterial type N-terminal" evidence="9">
    <location>
        <begin position="24"/>
        <end position="153"/>
    </location>
</feature>
<proteinExistence type="inferred from homology"/>
<dbReference type="InterPro" id="IPR017853">
    <property type="entry name" value="GH"/>
</dbReference>
<evidence type="ECO:0000256" key="5">
    <source>
        <dbReference type="ARBA" id="ARBA00023295"/>
    </source>
</evidence>
<evidence type="ECO:0000256" key="6">
    <source>
        <dbReference type="PIRSR" id="PIRSR625705-1"/>
    </source>
</evidence>
<protein>
    <recommendedName>
        <fullName evidence="3">beta-N-acetylhexosaminidase</fullName>
        <ecNumber evidence="3">3.2.1.52</ecNumber>
    </recommendedName>
</protein>
<dbReference type="CDD" id="cd06563">
    <property type="entry name" value="GH20_chitobiase-like"/>
    <property type="match status" value="1"/>
</dbReference>
<dbReference type="PRINTS" id="PR00738">
    <property type="entry name" value="GLHYDRLASE20"/>
</dbReference>
<dbReference type="STRING" id="623281.SAMN05421747_11138"/>
<evidence type="ECO:0000256" key="3">
    <source>
        <dbReference type="ARBA" id="ARBA00012663"/>
    </source>
</evidence>
<comment type="similarity">
    <text evidence="2">Belongs to the glycosyl hydrolase 20 family.</text>
</comment>
<evidence type="ECO:0000256" key="2">
    <source>
        <dbReference type="ARBA" id="ARBA00006285"/>
    </source>
</evidence>
<dbReference type="EC" id="3.2.1.52" evidence="3"/>
<keyword evidence="4" id="KW-0378">Hydrolase</keyword>
<dbReference type="AlphaFoldDB" id="A0A1I1J618"/>
<dbReference type="Proteomes" id="UP000199577">
    <property type="component" value="Unassembled WGS sequence"/>
</dbReference>
<dbReference type="GO" id="GO:0005975">
    <property type="term" value="P:carbohydrate metabolic process"/>
    <property type="evidence" value="ECO:0007669"/>
    <property type="project" value="InterPro"/>
</dbReference>
<dbReference type="GO" id="GO:0016020">
    <property type="term" value="C:membrane"/>
    <property type="evidence" value="ECO:0007669"/>
    <property type="project" value="TreeGrafter"/>
</dbReference>
<dbReference type="InterPro" id="IPR029018">
    <property type="entry name" value="Hex-like_dom2"/>
</dbReference>
<dbReference type="SUPFAM" id="SSF55545">
    <property type="entry name" value="beta-N-acetylhexosaminidase-like domain"/>
    <property type="match status" value="1"/>
</dbReference>
<dbReference type="EMBL" id="FOLL01000011">
    <property type="protein sequence ID" value="SFC44017.1"/>
    <property type="molecule type" value="Genomic_DNA"/>
</dbReference>
<feature type="domain" description="Glycoside hydrolase family 20 catalytic" evidence="8">
    <location>
        <begin position="156"/>
        <end position="489"/>
    </location>
</feature>
<gene>
    <name evidence="10" type="ORF">SAMN05421747_11138</name>
</gene>
<dbReference type="Pfam" id="PF00728">
    <property type="entry name" value="Glyco_hydro_20"/>
    <property type="match status" value="1"/>
</dbReference>
<feature type="chain" id="PRO_5011503861" description="beta-N-acetylhexosaminidase" evidence="7">
    <location>
        <begin position="22"/>
        <end position="552"/>
    </location>
</feature>
<dbReference type="SUPFAM" id="SSF51445">
    <property type="entry name" value="(Trans)glycosidases"/>
    <property type="match status" value="1"/>
</dbReference>
<comment type="catalytic activity">
    <reaction evidence="1">
        <text>Hydrolysis of terminal non-reducing N-acetyl-D-hexosamine residues in N-acetyl-beta-D-hexosaminides.</text>
        <dbReference type="EC" id="3.2.1.52"/>
    </reaction>
</comment>
<evidence type="ECO:0000313" key="10">
    <source>
        <dbReference type="EMBL" id="SFC44017.1"/>
    </source>
</evidence>
<keyword evidence="7" id="KW-0732">Signal</keyword>
<dbReference type="InterPro" id="IPR015882">
    <property type="entry name" value="HEX_bac_N"/>
</dbReference>
<dbReference type="InterPro" id="IPR025705">
    <property type="entry name" value="Beta_hexosaminidase_sua/sub"/>
</dbReference>
<evidence type="ECO:0000259" key="8">
    <source>
        <dbReference type="Pfam" id="PF00728"/>
    </source>
</evidence>
<dbReference type="Gene3D" id="3.20.20.80">
    <property type="entry name" value="Glycosidases"/>
    <property type="match status" value="1"/>
</dbReference>
<dbReference type="Gene3D" id="3.30.379.10">
    <property type="entry name" value="Chitobiase/beta-hexosaminidase domain 2-like"/>
    <property type="match status" value="1"/>
</dbReference>
<feature type="active site" description="Proton donor" evidence="6">
    <location>
        <position position="314"/>
    </location>
</feature>
<dbReference type="OrthoDB" id="1006965at2"/>
<dbReference type="RefSeq" id="WP_090973878.1">
    <property type="nucleotide sequence ID" value="NZ_FOLL01000011.1"/>
</dbReference>
<dbReference type="GO" id="GO:0004563">
    <property type="term" value="F:beta-N-acetylhexosaminidase activity"/>
    <property type="evidence" value="ECO:0007669"/>
    <property type="project" value="UniProtKB-EC"/>
</dbReference>
<keyword evidence="11" id="KW-1185">Reference proteome</keyword>
<evidence type="ECO:0000256" key="4">
    <source>
        <dbReference type="ARBA" id="ARBA00022801"/>
    </source>
</evidence>
<dbReference type="Pfam" id="PF02838">
    <property type="entry name" value="Glyco_hydro_20b"/>
    <property type="match status" value="1"/>
</dbReference>
<evidence type="ECO:0000313" key="11">
    <source>
        <dbReference type="Proteomes" id="UP000199577"/>
    </source>
</evidence>
<evidence type="ECO:0000256" key="7">
    <source>
        <dbReference type="SAM" id="SignalP"/>
    </source>
</evidence>
<keyword evidence="5" id="KW-0326">Glycosidase</keyword>
<dbReference type="GO" id="GO:0030203">
    <property type="term" value="P:glycosaminoglycan metabolic process"/>
    <property type="evidence" value="ECO:0007669"/>
    <property type="project" value="TreeGrafter"/>
</dbReference>
<sequence>MNRIKYALLAIIGLQIWPAQAEDCPIIPRPRQAEKGAATFVLDRETLIQPENGADTQGAIYYFQQAVMDRAGLELATSPAEGMGERIIRFRLVAPEALGDDSYRIAMDGRGILLEAPDEQGLFYAGVSLLQLIERAERDGDTLLLPCWAIRDAPRFGWRGVMLDESRHFFGKRQVKALLDWMAYYKLNVFHWHLTDVDGWRIEIKRYPRLTLVGGIGNHTNPLAPAQYYTQDEIREIIRYATERHIQVIPEIDMPGHATAANRAYPRYSGGGSERFPDFTFNPGLEETYRYLTDILREVNVLFPSRKIHIGGDEVHFGNAHWRVDTAVQALAAAHGLENLRAVEHYFIRRMADSVARLGNDLLGWDEIVDAGLPPQQTVVFWWRHDKPEQYQKAIAAGYRVVICPRIPYYFDFVQDSTHRIGRKWQGRYVPIEQVYGYPAEALFQQPGAERQVLGVQANLWTEQLSSPQQLEYMVFPRIAALAESAWTSEGRKDYADFSLRLRRHLPRYAKAGLYYFNPFQPQQYPEYQNGIQRIKMMPDTEAQTRLETSGQ</sequence>
<name>A0A1I1J618_9SPHI</name>
<feature type="signal peptide" evidence="7">
    <location>
        <begin position="1"/>
        <end position="21"/>
    </location>
</feature>